<dbReference type="WBParaSite" id="ES5_v2.g10181.t1">
    <property type="protein sequence ID" value="ES5_v2.g10181.t1"/>
    <property type="gene ID" value="ES5_v2.g10181"/>
</dbReference>
<sequence length="126" mass="14001">MSITLRGVPMVRDVELSSAKAIQKILPDPDKLFTLILKVVSIGEPKNTKYGINQMLRVKFEGGDNTPVFASVFGDDYVKLIPELIPVGAVVKIVFPAFPPYRQLEQTNVKFEIRVNGKCTIGRPDI</sequence>
<dbReference type="Proteomes" id="UP000887579">
    <property type="component" value="Unplaced"/>
</dbReference>
<protein>
    <submittedName>
        <fullName evidence="2">Uncharacterized protein</fullName>
    </submittedName>
</protein>
<name>A0AC34EZT4_9BILA</name>
<reference evidence="2" key="1">
    <citation type="submission" date="2022-11" db="UniProtKB">
        <authorList>
            <consortium name="WormBaseParasite"/>
        </authorList>
    </citation>
    <scope>IDENTIFICATION</scope>
</reference>
<evidence type="ECO:0000313" key="2">
    <source>
        <dbReference type="WBParaSite" id="ES5_v2.g10181.t1"/>
    </source>
</evidence>
<proteinExistence type="predicted"/>
<accession>A0AC34EZT4</accession>
<evidence type="ECO:0000313" key="1">
    <source>
        <dbReference type="Proteomes" id="UP000887579"/>
    </source>
</evidence>
<organism evidence="1 2">
    <name type="scientific">Panagrolaimus sp. ES5</name>
    <dbReference type="NCBI Taxonomy" id="591445"/>
    <lineage>
        <taxon>Eukaryota</taxon>
        <taxon>Metazoa</taxon>
        <taxon>Ecdysozoa</taxon>
        <taxon>Nematoda</taxon>
        <taxon>Chromadorea</taxon>
        <taxon>Rhabditida</taxon>
        <taxon>Tylenchina</taxon>
        <taxon>Panagrolaimomorpha</taxon>
        <taxon>Panagrolaimoidea</taxon>
        <taxon>Panagrolaimidae</taxon>
        <taxon>Panagrolaimus</taxon>
    </lineage>
</organism>